<dbReference type="InterPro" id="IPR050883">
    <property type="entry name" value="PNGase"/>
</dbReference>
<keyword evidence="2" id="KW-0479">Metal-binding</keyword>
<evidence type="ECO:0000256" key="4">
    <source>
        <dbReference type="ARBA" id="ARBA00032858"/>
    </source>
</evidence>
<dbReference type="Gene3D" id="3.10.620.30">
    <property type="match status" value="1"/>
</dbReference>
<evidence type="ECO:0000313" key="7">
    <source>
        <dbReference type="EMBL" id="CAH2354350.1"/>
    </source>
</evidence>
<dbReference type="Proteomes" id="UP000837801">
    <property type="component" value="Unassembled WGS sequence"/>
</dbReference>
<feature type="domain" description="Transglutaminase-like" evidence="6">
    <location>
        <begin position="169"/>
        <end position="227"/>
    </location>
</feature>
<evidence type="ECO:0000256" key="2">
    <source>
        <dbReference type="ARBA" id="ARBA00022723"/>
    </source>
</evidence>
<feature type="region of interest" description="Disordered" evidence="5">
    <location>
        <begin position="325"/>
        <end position="360"/>
    </location>
</feature>
<proteinExistence type="inferred from homology"/>
<accession>A0A9P0QTN4</accession>
<reference evidence="7" key="1">
    <citation type="submission" date="2022-03" db="EMBL/GenBank/DDBJ databases">
        <authorList>
            <person name="Legras J.-L."/>
            <person name="Devillers H."/>
            <person name="Grondin C."/>
        </authorList>
    </citation>
    <scope>NUCLEOTIDE SEQUENCE</scope>
    <source>
        <strain evidence="7">CLIB 1423</strain>
    </source>
</reference>
<dbReference type="GO" id="GO:0005829">
    <property type="term" value="C:cytosol"/>
    <property type="evidence" value="ECO:0007669"/>
    <property type="project" value="TreeGrafter"/>
</dbReference>
<dbReference type="InterPro" id="IPR038765">
    <property type="entry name" value="Papain-like_cys_pep_sf"/>
</dbReference>
<evidence type="ECO:0000256" key="3">
    <source>
        <dbReference type="ARBA" id="ARBA00022833"/>
    </source>
</evidence>
<dbReference type="GO" id="GO:0006516">
    <property type="term" value="P:glycoprotein catabolic process"/>
    <property type="evidence" value="ECO:0007669"/>
    <property type="project" value="TreeGrafter"/>
</dbReference>
<dbReference type="OrthoDB" id="409136at2759"/>
<dbReference type="PANTHER" id="PTHR12143:SF19">
    <property type="entry name" value="PEPTIDE-N(4)-(N-ACETYL-BETA-GLUCOSAMINYL)ASPARAGINE AMIDASE"/>
    <property type="match status" value="1"/>
</dbReference>
<comment type="similarity">
    <text evidence="1">Belongs to the transglutaminase-like superfamily. PNGase family.</text>
</comment>
<evidence type="ECO:0000256" key="5">
    <source>
        <dbReference type="SAM" id="MobiDB-lite"/>
    </source>
</evidence>
<dbReference type="SMART" id="SM00460">
    <property type="entry name" value="TGc"/>
    <property type="match status" value="1"/>
</dbReference>
<organism evidence="7 8">
    <name type="scientific">[Candida] railenensis</name>
    <dbReference type="NCBI Taxonomy" id="45579"/>
    <lineage>
        <taxon>Eukaryota</taxon>
        <taxon>Fungi</taxon>
        <taxon>Dikarya</taxon>
        <taxon>Ascomycota</taxon>
        <taxon>Saccharomycotina</taxon>
        <taxon>Pichiomycetes</taxon>
        <taxon>Debaryomycetaceae</taxon>
        <taxon>Kurtzmaniella</taxon>
    </lineage>
</organism>
<dbReference type="GO" id="GO:0005634">
    <property type="term" value="C:nucleus"/>
    <property type="evidence" value="ECO:0007669"/>
    <property type="project" value="TreeGrafter"/>
</dbReference>
<name>A0A9P0QTN4_9ASCO</name>
<gene>
    <name evidence="7" type="ORF">CLIB1423_16S00650</name>
</gene>
<dbReference type="Gene3D" id="2.20.25.10">
    <property type="match status" value="1"/>
</dbReference>
<keyword evidence="8" id="KW-1185">Reference proteome</keyword>
<evidence type="ECO:0000259" key="6">
    <source>
        <dbReference type="SMART" id="SM00460"/>
    </source>
</evidence>
<dbReference type="InterPro" id="IPR002931">
    <property type="entry name" value="Transglutaminase-like"/>
</dbReference>
<dbReference type="GO" id="GO:0046872">
    <property type="term" value="F:metal ion binding"/>
    <property type="evidence" value="ECO:0007669"/>
    <property type="project" value="UniProtKB-KW"/>
</dbReference>
<dbReference type="EMBL" id="CAKXYY010000016">
    <property type="protein sequence ID" value="CAH2354350.1"/>
    <property type="molecule type" value="Genomic_DNA"/>
</dbReference>
<keyword evidence="3" id="KW-0862">Zinc</keyword>
<protein>
    <recommendedName>
        <fullName evidence="4">Peptide:N-glycanase 1</fullName>
    </recommendedName>
</protein>
<dbReference type="Pfam" id="PF01841">
    <property type="entry name" value="Transglut_core"/>
    <property type="match status" value="1"/>
</dbReference>
<dbReference type="PANTHER" id="PTHR12143">
    <property type="entry name" value="PEPTIDE N-GLYCANASE PNGASE -RELATED"/>
    <property type="match status" value="1"/>
</dbReference>
<feature type="compositionally biased region" description="Polar residues" evidence="5">
    <location>
        <begin position="327"/>
        <end position="337"/>
    </location>
</feature>
<evidence type="ECO:0000256" key="1">
    <source>
        <dbReference type="ARBA" id="ARBA00009390"/>
    </source>
</evidence>
<evidence type="ECO:0000313" key="8">
    <source>
        <dbReference type="Proteomes" id="UP000837801"/>
    </source>
</evidence>
<comment type="caution">
    <text evidence="7">The sequence shown here is derived from an EMBL/GenBank/DDBJ whole genome shotgun (WGS) entry which is preliminary data.</text>
</comment>
<dbReference type="GO" id="GO:0000224">
    <property type="term" value="F:peptide-N4-(N-acetyl-beta-glucosaminyl)asparagine amidase activity"/>
    <property type="evidence" value="ECO:0007669"/>
    <property type="project" value="TreeGrafter"/>
</dbReference>
<dbReference type="AlphaFoldDB" id="A0A9P0QTN4"/>
<dbReference type="SUPFAM" id="SSF54001">
    <property type="entry name" value="Cysteine proteinases"/>
    <property type="match status" value="1"/>
</dbReference>
<sequence length="360" mass="41352">MTSSDVEHTALLLSEPASEYSLFLSSLSDQDKQFLGLVSSNADFVYKYQNPLSHDLALESIDLEKIYEGVERREQEQEERGDQSDKEKLDFQDLVVVELLHFFRHSFFKWVNKPECPHCKSDENIQGVGVTRGPPASQDPDEVGRIEIYKCTKCGQQVTFPRINNPVSLLRTKEGRCGEWVNCFMLLLQATLGADVQIRYIVNYEDHVWCEYYSTNLKRWVHLDPCEDAFDNPTLYCENWGKSMSWVFGFGLGYVVDLSDKYITKPDKQLDKWAVVSHPSVVRKYLEYTNNQLLKKYYTERLNGIRDEASRLLALSEEVVSLKENELNGSPTRTANKNDVPKGRQSGSAEWTKTRGEAGE</sequence>